<feature type="region of interest" description="Disordered" evidence="5">
    <location>
        <begin position="138"/>
        <end position="168"/>
    </location>
</feature>
<dbReference type="OrthoDB" id="412647at2759"/>
<dbReference type="EMBL" id="KN832974">
    <property type="protein sequence ID" value="KIM89874.1"/>
    <property type="molecule type" value="Genomic_DNA"/>
</dbReference>
<keyword evidence="3" id="KW-0325">Glycoprotein</keyword>
<dbReference type="GO" id="GO:0016020">
    <property type="term" value="C:membrane"/>
    <property type="evidence" value="ECO:0007669"/>
    <property type="project" value="UniProtKB-SubCell"/>
</dbReference>
<name>A0A0C3GDV3_PILCF</name>
<protein>
    <submittedName>
        <fullName evidence="6">Uncharacterized protein</fullName>
    </submittedName>
</protein>
<proteinExistence type="predicted"/>
<dbReference type="InterPro" id="IPR013320">
    <property type="entry name" value="ConA-like_dom_sf"/>
</dbReference>
<evidence type="ECO:0000256" key="5">
    <source>
        <dbReference type="SAM" id="MobiDB-lite"/>
    </source>
</evidence>
<dbReference type="Pfam" id="PF03935">
    <property type="entry name" value="SKN1_KRE6_Sbg1"/>
    <property type="match status" value="1"/>
</dbReference>
<evidence type="ECO:0000313" key="6">
    <source>
        <dbReference type="EMBL" id="KIM89874.1"/>
    </source>
</evidence>
<organism evidence="6 7">
    <name type="scientific">Piloderma croceum (strain F 1598)</name>
    <dbReference type="NCBI Taxonomy" id="765440"/>
    <lineage>
        <taxon>Eukaryota</taxon>
        <taxon>Fungi</taxon>
        <taxon>Dikarya</taxon>
        <taxon>Basidiomycota</taxon>
        <taxon>Agaricomycotina</taxon>
        <taxon>Agaricomycetes</taxon>
        <taxon>Agaricomycetidae</taxon>
        <taxon>Atheliales</taxon>
        <taxon>Atheliaceae</taxon>
        <taxon>Piloderma</taxon>
    </lineage>
</organism>
<sequence>MDNRPLGWALRPGACLARYVDQWLIPEEPMSIVLNIGWIILSIGSSIGTGWISQQDQILRSPVLYSFARRYHLRWPNVNSTIGITLTESGKFQHIVLNLGISANWQTIDLTTMDFPAEMLIEYARVYRLKGQTNIGCDPPNYPTAAQERTREYLPRPPPSSSSRDKRTHADQTLLCFLSQYQDGC</sequence>
<reference evidence="6 7" key="1">
    <citation type="submission" date="2014-04" db="EMBL/GenBank/DDBJ databases">
        <authorList>
            <consortium name="DOE Joint Genome Institute"/>
            <person name="Kuo A."/>
            <person name="Tarkka M."/>
            <person name="Buscot F."/>
            <person name="Kohler A."/>
            <person name="Nagy L.G."/>
            <person name="Floudas D."/>
            <person name="Copeland A."/>
            <person name="Barry K.W."/>
            <person name="Cichocki N."/>
            <person name="Veneault-Fourrey C."/>
            <person name="LaButti K."/>
            <person name="Lindquist E.A."/>
            <person name="Lipzen A."/>
            <person name="Lundell T."/>
            <person name="Morin E."/>
            <person name="Murat C."/>
            <person name="Sun H."/>
            <person name="Tunlid A."/>
            <person name="Henrissat B."/>
            <person name="Grigoriev I.V."/>
            <person name="Hibbett D.S."/>
            <person name="Martin F."/>
            <person name="Nordberg H.P."/>
            <person name="Cantor M.N."/>
            <person name="Hua S.X."/>
        </authorList>
    </citation>
    <scope>NUCLEOTIDE SEQUENCE [LARGE SCALE GENOMIC DNA]</scope>
    <source>
        <strain evidence="6 7">F 1598</strain>
    </source>
</reference>
<evidence type="ECO:0000256" key="2">
    <source>
        <dbReference type="ARBA" id="ARBA00023136"/>
    </source>
</evidence>
<dbReference type="InParanoid" id="A0A0C3GDV3"/>
<dbReference type="Proteomes" id="UP000054166">
    <property type="component" value="Unassembled WGS sequence"/>
</dbReference>
<evidence type="ECO:0000313" key="7">
    <source>
        <dbReference type="Proteomes" id="UP000054166"/>
    </source>
</evidence>
<keyword evidence="7" id="KW-1185">Reference proteome</keyword>
<reference evidence="7" key="2">
    <citation type="submission" date="2015-01" db="EMBL/GenBank/DDBJ databases">
        <title>Evolutionary Origins and Diversification of the Mycorrhizal Mutualists.</title>
        <authorList>
            <consortium name="DOE Joint Genome Institute"/>
            <consortium name="Mycorrhizal Genomics Consortium"/>
            <person name="Kohler A."/>
            <person name="Kuo A."/>
            <person name="Nagy L.G."/>
            <person name="Floudas D."/>
            <person name="Copeland A."/>
            <person name="Barry K.W."/>
            <person name="Cichocki N."/>
            <person name="Veneault-Fourrey C."/>
            <person name="LaButti K."/>
            <person name="Lindquist E.A."/>
            <person name="Lipzen A."/>
            <person name="Lundell T."/>
            <person name="Morin E."/>
            <person name="Murat C."/>
            <person name="Riley R."/>
            <person name="Ohm R."/>
            <person name="Sun H."/>
            <person name="Tunlid A."/>
            <person name="Henrissat B."/>
            <person name="Grigoriev I.V."/>
            <person name="Hibbett D.S."/>
            <person name="Martin F."/>
        </authorList>
    </citation>
    <scope>NUCLEOTIDE SEQUENCE [LARGE SCALE GENOMIC DNA]</scope>
    <source>
        <strain evidence="7">F 1598</strain>
    </source>
</reference>
<gene>
    <name evidence="6" type="ORF">PILCRDRAFT_812656</name>
</gene>
<evidence type="ECO:0000256" key="1">
    <source>
        <dbReference type="ARBA" id="ARBA00004370"/>
    </source>
</evidence>
<dbReference type="AlphaFoldDB" id="A0A0C3GDV3"/>
<dbReference type="SUPFAM" id="SSF49899">
    <property type="entry name" value="Concanavalin A-like lectins/glucanases"/>
    <property type="match status" value="1"/>
</dbReference>
<keyword evidence="2" id="KW-0472">Membrane</keyword>
<evidence type="ECO:0000256" key="3">
    <source>
        <dbReference type="ARBA" id="ARBA00023180"/>
    </source>
</evidence>
<evidence type="ECO:0000256" key="4">
    <source>
        <dbReference type="ARBA" id="ARBA00023316"/>
    </source>
</evidence>
<dbReference type="InterPro" id="IPR005629">
    <property type="entry name" value="Skn1/Kre6/Sbg1"/>
</dbReference>
<accession>A0A0C3GDV3</accession>
<dbReference type="STRING" id="765440.A0A0C3GDV3"/>
<keyword evidence="4" id="KW-0961">Cell wall biogenesis/degradation</keyword>
<comment type="subcellular location">
    <subcellularLocation>
        <location evidence="1">Membrane</location>
    </subcellularLocation>
</comment>
<dbReference type="HOGENOM" id="CLU_1461845_0_0_1"/>